<dbReference type="GO" id="GO:0004674">
    <property type="term" value="F:protein serine/threonine kinase activity"/>
    <property type="evidence" value="ECO:0007669"/>
    <property type="project" value="UniProtKB-KW"/>
</dbReference>
<keyword evidence="4 14" id="KW-0812">Transmembrane</keyword>
<keyword evidence="6 12" id="KW-0547">Nucleotide-binding</keyword>
<evidence type="ECO:0000256" key="9">
    <source>
        <dbReference type="ARBA" id="ARBA00022989"/>
    </source>
</evidence>
<evidence type="ECO:0000256" key="6">
    <source>
        <dbReference type="ARBA" id="ARBA00022741"/>
    </source>
</evidence>
<feature type="transmembrane region" description="Helical" evidence="14">
    <location>
        <begin position="412"/>
        <end position="435"/>
    </location>
</feature>
<dbReference type="CDD" id="cd14066">
    <property type="entry name" value="STKc_IRAK"/>
    <property type="match status" value="1"/>
</dbReference>
<evidence type="ECO:0000256" key="3">
    <source>
        <dbReference type="ARBA" id="ARBA00022679"/>
    </source>
</evidence>
<proteinExistence type="predicted"/>
<keyword evidence="5 15" id="KW-0732">Signal</keyword>
<evidence type="ECO:0000256" key="4">
    <source>
        <dbReference type="ARBA" id="ARBA00022692"/>
    </source>
</evidence>
<evidence type="ECO:0000256" key="8">
    <source>
        <dbReference type="ARBA" id="ARBA00022840"/>
    </source>
</evidence>
<dbReference type="PROSITE" id="PS00108">
    <property type="entry name" value="PROTEIN_KINASE_ST"/>
    <property type="match status" value="1"/>
</dbReference>
<dbReference type="Pfam" id="PF12819">
    <property type="entry name" value="Malectin_like"/>
    <property type="match status" value="1"/>
</dbReference>
<dbReference type="GO" id="GO:0016020">
    <property type="term" value="C:membrane"/>
    <property type="evidence" value="ECO:0007669"/>
    <property type="project" value="UniProtKB-SubCell"/>
</dbReference>
<feature type="chain" id="PRO_5023134070" description="Protein kinase domain-containing protein" evidence="15">
    <location>
        <begin position="31"/>
        <end position="801"/>
    </location>
</feature>
<feature type="compositionally biased region" description="Polar residues" evidence="13">
    <location>
        <begin position="781"/>
        <end position="792"/>
    </location>
</feature>
<evidence type="ECO:0000256" key="13">
    <source>
        <dbReference type="SAM" id="MobiDB-lite"/>
    </source>
</evidence>
<dbReference type="FunFam" id="2.60.120.430:FF:000005">
    <property type="entry name" value="Putative receptor-like protein kinase"/>
    <property type="match status" value="1"/>
</dbReference>
<dbReference type="SMART" id="SM00220">
    <property type="entry name" value="S_TKc"/>
    <property type="match status" value="1"/>
</dbReference>
<reference evidence="17" key="1">
    <citation type="submission" date="2019-08" db="EMBL/GenBank/DDBJ databases">
        <title>Reference gene set and small RNA set construction with multiple tissues from Davidia involucrata Baill.</title>
        <authorList>
            <person name="Yang H."/>
            <person name="Zhou C."/>
            <person name="Li G."/>
            <person name="Wang J."/>
            <person name="Gao P."/>
            <person name="Wang M."/>
            <person name="Wang R."/>
            <person name="Zhao Y."/>
        </authorList>
    </citation>
    <scope>NUCLEOTIDE SEQUENCE</scope>
    <source>
        <tissue evidence="17">Mixed with DoveR01_LX</tissue>
    </source>
</reference>
<evidence type="ECO:0000256" key="12">
    <source>
        <dbReference type="PROSITE-ProRule" id="PRU10141"/>
    </source>
</evidence>
<comment type="subcellular location">
    <subcellularLocation>
        <location evidence="1">Membrane</location>
        <topology evidence="1">Single-pass type I membrane protein</topology>
    </subcellularLocation>
</comment>
<dbReference type="InterPro" id="IPR024788">
    <property type="entry name" value="Malectin-like_Carb-bd_dom"/>
</dbReference>
<evidence type="ECO:0000256" key="10">
    <source>
        <dbReference type="ARBA" id="ARBA00023136"/>
    </source>
</evidence>
<dbReference type="Gene3D" id="1.10.510.10">
    <property type="entry name" value="Transferase(Phosphotransferase) domain 1"/>
    <property type="match status" value="1"/>
</dbReference>
<dbReference type="InterPro" id="IPR011009">
    <property type="entry name" value="Kinase-like_dom_sf"/>
</dbReference>
<keyword evidence="9 14" id="KW-1133">Transmembrane helix</keyword>
<feature type="signal peptide" evidence="15">
    <location>
        <begin position="1"/>
        <end position="30"/>
    </location>
</feature>
<dbReference type="Gene3D" id="2.60.120.430">
    <property type="entry name" value="Galactose-binding lectin"/>
    <property type="match status" value="2"/>
</dbReference>
<keyword evidence="2" id="KW-0723">Serine/threonine-protein kinase</keyword>
<dbReference type="InterPro" id="IPR008271">
    <property type="entry name" value="Ser/Thr_kinase_AS"/>
</dbReference>
<feature type="region of interest" description="Disordered" evidence="13">
    <location>
        <begin position="774"/>
        <end position="801"/>
    </location>
</feature>
<dbReference type="FunFam" id="3.30.200.20:FF:000039">
    <property type="entry name" value="receptor-like protein kinase FERONIA"/>
    <property type="match status" value="1"/>
</dbReference>
<organism evidence="17">
    <name type="scientific">Davidia involucrata</name>
    <name type="common">Dove tree</name>
    <dbReference type="NCBI Taxonomy" id="16924"/>
    <lineage>
        <taxon>Eukaryota</taxon>
        <taxon>Viridiplantae</taxon>
        <taxon>Streptophyta</taxon>
        <taxon>Embryophyta</taxon>
        <taxon>Tracheophyta</taxon>
        <taxon>Spermatophyta</taxon>
        <taxon>Magnoliopsida</taxon>
        <taxon>eudicotyledons</taxon>
        <taxon>Gunneridae</taxon>
        <taxon>Pentapetalae</taxon>
        <taxon>asterids</taxon>
        <taxon>Cornales</taxon>
        <taxon>Nyssaceae</taxon>
        <taxon>Davidia</taxon>
    </lineage>
</organism>
<evidence type="ECO:0000313" key="17">
    <source>
        <dbReference type="EMBL" id="MPA69060.1"/>
    </source>
</evidence>
<keyword evidence="3" id="KW-0808">Transferase</keyword>
<dbReference type="Gene3D" id="3.30.200.20">
    <property type="entry name" value="Phosphorylase Kinase, domain 1"/>
    <property type="match status" value="1"/>
</dbReference>
<sequence length="801" mass="89282">MEKLHFHKTLFPFFLLLFLFHLSSLQLVCSDYTPPEKYFINCGSKNTIEVDNRNFVGDENSNSISFSRKKSSTVQDNTPTTNLSALYQTARVFKQTSSYKFKIDTKGTYLVRLHFHPFSSSQHTSLTTTALFNVSVSGFSLLSNFSVPNSTNSSPVIKEFLITINQTEFILCFTPQQKTSLAFVNALEVFIAPENFIPDVASHVTPAGGSNSTFRDLLSHALQTINRINVGGDSVGSESDTLWRNWTSDNGYVLTPNSAINKTDYFSENLKYEDGNSTIYIGSDRVYRTARLLNLDSNVSNITWRFEVGKKARHFVRLHFCEIASMSLNVLEFNLYIYTKFSDIVNPYDITQGSAIPFCLDFVVDSDESGFMSISVGVLNQSDQAPFLNGLEILKFMENSTFFQESKKKNNLALILGIAAGCVALISILMVVLALKFREPSTHSDVPTLNLGLKIPLVEIKRATNNFDKRRMIGAGGFGKVYKGTLKNGTEVAVKRGESEHGQGFSEFQTEIIILSKIRHRHLVSLIGYCDERSQMILVYEYMENGTLRDHLYGSNNNDSCNSLSWKQRLDICIGSAEGLDYLHTSSDGGIIHRDVKSTNILLDRNYVAKVADFGISRSGHLDQTHVSTDVKGSIGYLDPDYYSTTQLTKKSDVYSFGVVLLEVLCARPVIDTSLSGDEVNLAEWAMSWQKRGKLEEIIDPRLVGEINPGSLRKIGETAEKCLRESGGERPSMGDVLWDLKFALGLQQAATPHEDSTTDAAMLVMQHSFSIKEDGVPISSDDGSNTTASEVFSQLRIEDPR</sequence>
<evidence type="ECO:0000259" key="16">
    <source>
        <dbReference type="PROSITE" id="PS50011"/>
    </source>
</evidence>
<evidence type="ECO:0000256" key="2">
    <source>
        <dbReference type="ARBA" id="ARBA00022527"/>
    </source>
</evidence>
<dbReference type="SUPFAM" id="SSF56112">
    <property type="entry name" value="Protein kinase-like (PK-like)"/>
    <property type="match status" value="1"/>
</dbReference>
<keyword evidence="7" id="KW-0418">Kinase</keyword>
<keyword evidence="8 12" id="KW-0067">ATP-binding</keyword>
<evidence type="ECO:0000256" key="1">
    <source>
        <dbReference type="ARBA" id="ARBA00004479"/>
    </source>
</evidence>
<evidence type="ECO:0000256" key="11">
    <source>
        <dbReference type="ARBA" id="ARBA00023180"/>
    </source>
</evidence>
<gene>
    <name evidence="17" type="ORF">Din_038501</name>
</gene>
<evidence type="ECO:0000256" key="14">
    <source>
        <dbReference type="SAM" id="Phobius"/>
    </source>
</evidence>
<dbReference type="InterPro" id="IPR017441">
    <property type="entry name" value="Protein_kinase_ATP_BS"/>
</dbReference>
<evidence type="ECO:0000256" key="5">
    <source>
        <dbReference type="ARBA" id="ARBA00022729"/>
    </source>
</evidence>
<name>A0A5B7BJD9_DAVIN</name>
<accession>A0A5B7BJD9</accession>
<dbReference type="FunFam" id="1.10.510.10:FF:000252">
    <property type="entry name" value="Receptor-like protein kinase FERONIA"/>
    <property type="match status" value="1"/>
</dbReference>
<dbReference type="InterPro" id="IPR001245">
    <property type="entry name" value="Ser-Thr/Tyr_kinase_cat_dom"/>
</dbReference>
<dbReference type="PROSITE" id="PS50011">
    <property type="entry name" value="PROTEIN_KINASE_DOM"/>
    <property type="match status" value="1"/>
</dbReference>
<keyword evidence="10 14" id="KW-0472">Membrane</keyword>
<dbReference type="PANTHER" id="PTHR45631">
    <property type="entry name" value="OS07G0107800 PROTEIN-RELATED"/>
    <property type="match status" value="1"/>
</dbReference>
<dbReference type="InterPro" id="IPR000719">
    <property type="entry name" value="Prot_kinase_dom"/>
</dbReference>
<dbReference type="Pfam" id="PF07714">
    <property type="entry name" value="PK_Tyr_Ser-Thr"/>
    <property type="match status" value="1"/>
</dbReference>
<protein>
    <recommendedName>
        <fullName evidence="16">Protein kinase domain-containing protein</fullName>
    </recommendedName>
</protein>
<dbReference type="GO" id="GO:0005524">
    <property type="term" value="F:ATP binding"/>
    <property type="evidence" value="ECO:0007669"/>
    <property type="project" value="UniProtKB-UniRule"/>
</dbReference>
<dbReference type="EMBL" id="GHES01038501">
    <property type="protein sequence ID" value="MPA69060.1"/>
    <property type="molecule type" value="Transcribed_RNA"/>
</dbReference>
<dbReference type="AlphaFoldDB" id="A0A5B7BJD9"/>
<feature type="domain" description="Protein kinase" evidence="16">
    <location>
        <begin position="467"/>
        <end position="742"/>
    </location>
</feature>
<evidence type="ECO:0000256" key="7">
    <source>
        <dbReference type="ARBA" id="ARBA00022777"/>
    </source>
</evidence>
<keyword evidence="11" id="KW-0325">Glycoprotein</keyword>
<evidence type="ECO:0000256" key="15">
    <source>
        <dbReference type="SAM" id="SignalP"/>
    </source>
</evidence>
<dbReference type="PROSITE" id="PS00107">
    <property type="entry name" value="PROTEIN_KINASE_ATP"/>
    <property type="match status" value="1"/>
</dbReference>
<feature type="binding site" evidence="12">
    <location>
        <position position="495"/>
    </location>
    <ligand>
        <name>ATP</name>
        <dbReference type="ChEBI" id="CHEBI:30616"/>
    </ligand>
</feature>